<protein>
    <submittedName>
        <fullName evidence="1">Uncharacterized protein</fullName>
    </submittedName>
</protein>
<dbReference type="AlphaFoldDB" id="A0A132P5W2"/>
<reference evidence="2 4" key="2">
    <citation type="submission" date="2018-05" db="EMBL/GenBank/DDBJ databases">
        <title>Vancomycin-resistant Enterococcus faecium strain from Chelyabinsk, Russia.</title>
        <authorList>
            <person name="Gostev V."/>
            <person name="Goncharov A."/>
            <person name="Kolodzhieva V."/>
            <person name="Suvorov A."/>
            <person name="Sidorenko S."/>
            <person name="Zueva L."/>
        </authorList>
    </citation>
    <scope>NUCLEOTIDE SEQUENCE [LARGE SCALE GENOMIC DNA]</scope>
    <source>
        <strain evidence="2 4">20</strain>
    </source>
</reference>
<dbReference type="EMBL" id="LRHK01000001">
    <property type="protein sequence ID" value="KWX17714.1"/>
    <property type="molecule type" value="Genomic_DNA"/>
</dbReference>
<organism evidence="1 3">
    <name type="scientific">Enterococcus faecium</name>
    <name type="common">Streptococcus faecium</name>
    <dbReference type="NCBI Taxonomy" id="1352"/>
    <lineage>
        <taxon>Bacteria</taxon>
        <taxon>Bacillati</taxon>
        <taxon>Bacillota</taxon>
        <taxon>Bacilli</taxon>
        <taxon>Lactobacillales</taxon>
        <taxon>Enterococcaceae</taxon>
        <taxon>Enterococcus</taxon>
    </lineage>
</organism>
<dbReference type="Proteomes" id="UP000070452">
    <property type="component" value="Unassembled WGS sequence"/>
</dbReference>
<evidence type="ECO:0000313" key="3">
    <source>
        <dbReference type="Proteomes" id="UP000070452"/>
    </source>
</evidence>
<sequence length="103" mass="11833">MRNKPITVTLFANAYDNELKTNPHSKLKEGTYSVDNDRISFLTKKGEGLVLNLNIQHIDSIATFNQSVIQIKDHNMTEVKNKIYAFSKKSNDKSYWETLAEII</sequence>
<accession>A0A132P5W2</accession>
<reference evidence="1 3" key="1">
    <citation type="submission" date="2016-01" db="EMBL/GenBank/DDBJ databases">
        <title>Molecular Mechanisms for transfer of large genomic segments between Enterococcus faecium strains.</title>
        <authorList>
            <person name="Garcia-Solache M.A."/>
            <person name="Lebreton F."/>
            <person name="Mclaughlin R.E."/>
            <person name="Whiteaker J.D."/>
            <person name="Gilmore M.S."/>
            <person name="Rice L.B."/>
        </authorList>
    </citation>
    <scope>NUCLEOTIDE SEQUENCE [LARGE SCALE GENOMIC DNA]</scope>
    <source>
        <strain evidence="1 3">D344RRF x C68</strain>
    </source>
</reference>
<dbReference type="EMBL" id="QHGU01000069">
    <property type="protein sequence ID" value="PZM55033.1"/>
    <property type="molecule type" value="Genomic_DNA"/>
</dbReference>
<dbReference type="RefSeq" id="WP_002299159.1">
    <property type="nucleotide sequence ID" value="NZ_CAACYB010000001.1"/>
</dbReference>
<proteinExistence type="predicted"/>
<name>A0A132P5W2_ENTFC</name>
<evidence type="ECO:0000313" key="2">
    <source>
        <dbReference type="EMBL" id="PZM55033.1"/>
    </source>
</evidence>
<evidence type="ECO:0000313" key="4">
    <source>
        <dbReference type="Proteomes" id="UP000249070"/>
    </source>
</evidence>
<evidence type="ECO:0000313" key="1">
    <source>
        <dbReference type="EMBL" id="KWX17714.1"/>
    </source>
</evidence>
<gene>
    <name evidence="1" type="ORF">AWT83_04055</name>
    <name evidence="2" type="ORF">DKP91_11695</name>
</gene>
<dbReference type="Proteomes" id="UP000249070">
    <property type="component" value="Unassembled WGS sequence"/>
</dbReference>
<comment type="caution">
    <text evidence="1">The sequence shown here is derived from an EMBL/GenBank/DDBJ whole genome shotgun (WGS) entry which is preliminary data.</text>
</comment>